<accession>A0A2J6T2T4</accession>
<proteinExistence type="predicted"/>
<keyword evidence="2" id="KW-0732">Signal</keyword>
<feature type="compositionally biased region" description="Polar residues" evidence="1">
    <location>
        <begin position="229"/>
        <end position="239"/>
    </location>
</feature>
<sequence>MVQLKSNLGTMLAFLCFLLELVAGNPLRLPEHKFTPTQPGEFEITAMVDKRATDVPHLSHIGTESEEHHSWFTVTGTDWGLYTGEGHPTTKTNAGIYHLSHIGTKSQEHHSWSTKTLTPADSVRTTHLEHTRHPIPSHTTVIHAFTHLPVPTHSTPHSPSHLPPTVENRAIPLMHLSTEVGDSATAEDSHESDHSHSVKSTHPHHSAHSTHGSHSAKSTRPLHTPHSAHASQTPYSTHSAVHHTYTVEKRQGQDENWTGTEHIHMSTAPVVGTTESASIPFSFPPDWAAVARLSLLPPPFGQEKRFGYLTPPRDSRESTAGGPLSTDPATVPHFLPTDNWLGGPHAPQTFTFTTGTSVETITLHIATHAGDSTAGGSAATSPPSLNPSPCASNTDLECVVQGTNTITVGTLSPAEPTSVPHPAPTRNSRGPRKSTHTVNPSTFQNATTIALPSTTYCLTTLYLPHSPEFRPGTKTVWISTTTLYPEWDCHGCPSLTVVDPWAIGQPTSHYHHTKTSSSVLSVASPVCRPSQTSIDVILTAA</sequence>
<evidence type="ECO:0008006" key="5">
    <source>
        <dbReference type="Google" id="ProtNLM"/>
    </source>
</evidence>
<feature type="region of interest" description="Disordered" evidence="1">
    <location>
        <begin position="180"/>
        <end position="240"/>
    </location>
</feature>
<gene>
    <name evidence="3" type="ORF">K444DRAFT_632452</name>
</gene>
<feature type="compositionally biased region" description="Basic residues" evidence="1">
    <location>
        <begin position="197"/>
        <end position="208"/>
    </location>
</feature>
<reference evidence="3 4" key="1">
    <citation type="submission" date="2016-04" db="EMBL/GenBank/DDBJ databases">
        <title>A degradative enzymes factory behind the ericoid mycorrhizal symbiosis.</title>
        <authorList>
            <consortium name="DOE Joint Genome Institute"/>
            <person name="Martino E."/>
            <person name="Morin E."/>
            <person name="Grelet G."/>
            <person name="Kuo A."/>
            <person name="Kohler A."/>
            <person name="Daghino S."/>
            <person name="Barry K."/>
            <person name="Choi C."/>
            <person name="Cichocki N."/>
            <person name="Clum A."/>
            <person name="Copeland A."/>
            <person name="Hainaut M."/>
            <person name="Haridas S."/>
            <person name="Labutti K."/>
            <person name="Lindquist E."/>
            <person name="Lipzen A."/>
            <person name="Khouja H.-R."/>
            <person name="Murat C."/>
            <person name="Ohm R."/>
            <person name="Olson A."/>
            <person name="Spatafora J."/>
            <person name="Veneault-Fourrey C."/>
            <person name="Henrissat B."/>
            <person name="Grigoriev I."/>
            <person name="Martin F."/>
            <person name="Perotto S."/>
        </authorList>
    </citation>
    <scope>NUCLEOTIDE SEQUENCE [LARGE SCALE GENOMIC DNA]</scope>
    <source>
        <strain evidence="3 4">E</strain>
    </source>
</reference>
<dbReference type="InParanoid" id="A0A2J6T2T4"/>
<evidence type="ECO:0000256" key="2">
    <source>
        <dbReference type="SAM" id="SignalP"/>
    </source>
</evidence>
<feature type="signal peptide" evidence="2">
    <location>
        <begin position="1"/>
        <end position="24"/>
    </location>
</feature>
<dbReference type="EMBL" id="KZ613847">
    <property type="protein sequence ID" value="PMD57345.1"/>
    <property type="molecule type" value="Genomic_DNA"/>
</dbReference>
<organism evidence="3 4">
    <name type="scientific">Hyaloscypha bicolor E</name>
    <dbReference type="NCBI Taxonomy" id="1095630"/>
    <lineage>
        <taxon>Eukaryota</taxon>
        <taxon>Fungi</taxon>
        <taxon>Dikarya</taxon>
        <taxon>Ascomycota</taxon>
        <taxon>Pezizomycotina</taxon>
        <taxon>Leotiomycetes</taxon>
        <taxon>Helotiales</taxon>
        <taxon>Hyaloscyphaceae</taxon>
        <taxon>Hyaloscypha</taxon>
        <taxon>Hyaloscypha bicolor</taxon>
    </lineage>
</organism>
<feature type="compositionally biased region" description="Basic and acidic residues" evidence="1">
    <location>
        <begin position="187"/>
        <end position="196"/>
    </location>
</feature>
<evidence type="ECO:0000313" key="4">
    <source>
        <dbReference type="Proteomes" id="UP000235371"/>
    </source>
</evidence>
<evidence type="ECO:0000313" key="3">
    <source>
        <dbReference type="EMBL" id="PMD57345.1"/>
    </source>
</evidence>
<dbReference type="RefSeq" id="XP_024734249.1">
    <property type="nucleotide sequence ID" value="XM_024883478.1"/>
</dbReference>
<dbReference type="Proteomes" id="UP000235371">
    <property type="component" value="Unassembled WGS sequence"/>
</dbReference>
<feature type="compositionally biased region" description="Low complexity" evidence="1">
    <location>
        <begin position="209"/>
        <end position="218"/>
    </location>
</feature>
<dbReference type="OrthoDB" id="10267216at2759"/>
<dbReference type="AlphaFoldDB" id="A0A2J6T2T4"/>
<name>A0A2J6T2T4_9HELO</name>
<protein>
    <recommendedName>
        <fullName evidence="5">Lytic polysaccharide monooxygenase</fullName>
    </recommendedName>
</protein>
<keyword evidence="4" id="KW-1185">Reference proteome</keyword>
<feature type="region of interest" description="Disordered" evidence="1">
    <location>
        <begin position="409"/>
        <end position="440"/>
    </location>
</feature>
<evidence type="ECO:0000256" key="1">
    <source>
        <dbReference type="SAM" id="MobiDB-lite"/>
    </source>
</evidence>
<feature type="chain" id="PRO_5014334743" description="Lytic polysaccharide monooxygenase" evidence="2">
    <location>
        <begin position="25"/>
        <end position="541"/>
    </location>
</feature>
<dbReference type="GeneID" id="36591555"/>